<evidence type="ECO:0000259" key="17">
    <source>
        <dbReference type="SMART" id="SM00752"/>
    </source>
</evidence>
<dbReference type="AlphaFoldDB" id="A0A6J8C8U5"/>
<feature type="compositionally biased region" description="Polar residues" evidence="15">
    <location>
        <begin position="720"/>
        <end position="735"/>
    </location>
</feature>
<dbReference type="InterPro" id="IPR011051">
    <property type="entry name" value="RmlC_Cupin_sf"/>
</dbReference>
<evidence type="ECO:0000256" key="16">
    <source>
        <dbReference type="SAM" id="Phobius"/>
    </source>
</evidence>
<dbReference type="InterPro" id="IPR011020">
    <property type="entry name" value="HTTM-like"/>
</dbReference>
<dbReference type="EMBL" id="CACVKT020005076">
    <property type="protein sequence ID" value="CAC5392833.1"/>
    <property type="molecule type" value="Genomic_DNA"/>
</dbReference>
<feature type="transmembrane region" description="Helical" evidence="16">
    <location>
        <begin position="360"/>
        <end position="379"/>
    </location>
</feature>
<feature type="region of interest" description="Disordered" evidence="15">
    <location>
        <begin position="334"/>
        <end position="356"/>
    </location>
</feature>
<reference evidence="18 19" key="1">
    <citation type="submission" date="2020-06" db="EMBL/GenBank/DDBJ databases">
        <authorList>
            <person name="Li R."/>
            <person name="Bekaert M."/>
        </authorList>
    </citation>
    <scope>NUCLEOTIDE SEQUENCE [LARGE SCALE GENOMIC DNA]</scope>
    <source>
        <strain evidence="19">wild</strain>
    </source>
</reference>
<evidence type="ECO:0000256" key="8">
    <source>
        <dbReference type="ARBA" id="ARBA00023136"/>
    </source>
</evidence>
<evidence type="ECO:0000256" key="6">
    <source>
        <dbReference type="ARBA" id="ARBA00022989"/>
    </source>
</evidence>
<keyword evidence="8 16" id="KW-0472">Membrane</keyword>
<dbReference type="InterPro" id="IPR007782">
    <property type="entry name" value="VKG_COase"/>
</dbReference>
<evidence type="ECO:0000256" key="14">
    <source>
        <dbReference type="ARBA" id="ARBA00048415"/>
    </source>
</evidence>
<accession>A0A6J8C8U5</accession>
<feature type="domain" description="HTTM-like" evidence="17">
    <location>
        <begin position="39"/>
        <end position="296"/>
    </location>
</feature>
<organism evidence="18 19">
    <name type="scientific">Mytilus coruscus</name>
    <name type="common">Sea mussel</name>
    <dbReference type="NCBI Taxonomy" id="42192"/>
    <lineage>
        <taxon>Eukaryota</taxon>
        <taxon>Metazoa</taxon>
        <taxon>Spiralia</taxon>
        <taxon>Lophotrochozoa</taxon>
        <taxon>Mollusca</taxon>
        <taxon>Bivalvia</taxon>
        <taxon>Autobranchia</taxon>
        <taxon>Pteriomorphia</taxon>
        <taxon>Mytilida</taxon>
        <taxon>Mytiloidea</taxon>
        <taxon>Mytilidae</taxon>
        <taxon>Mytilinae</taxon>
        <taxon>Mytilus</taxon>
    </lineage>
</organism>
<dbReference type="GO" id="GO:0005789">
    <property type="term" value="C:endoplasmic reticulum membrane"/>
    <property type="evidence" value="ECO:0007669"/>
    <property type="project" value="UniProtKB-SubCell"/>
</dbReference>
<keyword evidence="10 18" id="KW-0456">Lyase</keyword>
<keyword evidence="6 16" id="KW-1133">Transmembrane helix</keyword>
<gene>
    <name evidence="18" type="ORF">MCOR_27741</name>
</gene>
<feature type="compositionally biased region" description="Basic and acidic residues" evidence="15">
    <location>
        <begin position="334"/>
        <end position="350"/>
    </location>
</feature>
<evidence type="ECO:0000256" key="5">
    <source>
        <dbReference type="ARBA" id="ARBA00022824"/>
    </source>
</evidence>
<dbReference type="Proteomes" id="UP000507470">
    <property type="component" value="Unassembled WGS sequence"/>
</dbReference>
<dbReference type="InterPro" id="IPR053935">
    <property type="entry name" value="VKGC_lumenal_dom"/>
</dbReference>
<evidence type="ECO:0000256" key="7">
    <source>
        <dbReference type="ARBA" id="ARBA00022990"/>
    </source>
</evidence>
<dbReference type="EC" id="4.1.1.90" evidence="2"/>
<protein>
    <recommendedName>
        <fullName evidence="3">Vitamin K-dependent gamma-carboxylase</fullName>
        <ecNumber evidence="2">4.1.1.90</ecNumber>
    </recommendedName>
    <alternativeName>
        <fullName evidence="11">Gamma-glutamyl carboxylase</fullName>
    </alternativeName>
    <alternativeName>
        <fullName evidence="12">Peptidyl-glutamate 4-carboxylase</fullName>
    </alternativeName>
    <alternativeName>
        <fullName evidence="13">Vitamin K gamma glutamyl carboxylase</fullName>
    </alternativeName>
</protein>
<evidence type="ECO:0000313" key="18">
    <source>
        <dbReference type="EMBL" id="CAC5392833.1"/>
    </source>
</evidence>
<feature type="transmembrane region" description="Helical" evidence="16">
    <location>
        <begin position="274"/>
        <end position="294"/>
    </location>
</feature>
<evidence type="ECO:0000256" key="12">
    <source>
        <dbReference type="ARBA" id="ARBA00030249"/>
    </source>
</evidence>
<evidence type="ECO:0000256" key="9">
    <source>
        <dbReference type="ARBA" id="ARBA00023157"/>
    </source>
</evidence>
<comment type="catalytic activity">
    <reaction evidence="14">
        <text>4-carboxy-L-glutamyl-[protein] + 2,3-epoxyphylloquinone + H2O + H(+) = phylloquinol + L-glutamyl-[protein] + CO2 + O2</text>
        <dbReference type="Rhea" id="RHEA:45140"/>
        <dbReference type="Rhea" id="RHEA-COMP:10208"/>
        <dbReference type="Rhea" id="RHEA-COMP:11094"/>
        <dbReference type="ChEBI" id="CHEBI:15377"/>
        <dbReference type="ChEBI" id="CHEBI:15378"/>
        <dbReference type="ChEBI" id="CHEBI:15379"/>
        <dbReference type="ChEBI" id="CHEBI:15759"/>
        <dbReference type="ChEBI" id="CHEBI:16526"/>
        <dbReference type="ChEBI" id="CHEBI:28433"/>
        <dbReference type="ChEBI" id="CHEBI:29973"/>
        <dbReference type="ChEBI" id="CHEBI:84990"/>
        <dbReference type="EC" id="4.1.1.90"/>
    </reaction>
    <physiologicalReaction direction="right-to-left" evidence="14">
        <dbReference type="Rhea" id="RHEA:45142"/>
    </physiologicalReaction>
</comment>
<dbReference type="PANTHER" id="PTHR12639:SF6">
    <property type="entry name" value="VITAMIN K-DEPENDENT GAMMA-CARBOXYLASE"/>
    <property type="match status" value="1"/>
</dbReference>
<evidence type="ECO:0000256" key="2">
    <source>
        <dbReference type="ARBA" id="ARBA00012248"/>
    </source>
</evidence>
<dbReference type="GO" id="GO:0008488">
    <property type="term" value="F:gamma-glutamyl carboxylase activity"/>
    <property type="evidence" value="ECO:0007669"/>
    <property type="project" value="UniProtKB-EC"/>
</dbReference>
<evidence type="ECO:0000256" key="11">
    <source>
        <dbReference type="ARBA" id="ARBA00030083"/>
    </source>
</evidence>
<keyword evidence="4 16" id="KW-0812">Transmembrane</keyword>
<evidence type="ECO:0000313" key="19">
    <source>
        <dbReference type="Proteomes" id="UP000507470"/>
    </source>
</evidence>
<feature type="transmembrane region" description="Helical" evidence="16">
    <location>
        <begin position="233"/>
        <end position="253"/>
    </location>
</feature>
<keyword evidence="19" id="KW-1185">Reference proteome</keyword>
<dbReference type="SMART" id="SM00752">
    <property type="entry name" value="HTTM"/>
    <property type="match status" value="1"/>
</dbReference>
<evidence type="ECO:0000256" key="1">
    <source>
        <dbReference type="ARBA" id="ARBA00004477"/>
    </source>
</evidence>
<keyword evidence="7" id="KW-0007">Acetylation</keyword>
<proteinExistence type="predicted"/>
<dbReference type="SUPFAM" id="SSF51182">
    <property type="entry name" value="RmlC-like cupins"/>
    <property type="match status" value="1"/>
</dbReference>
<feature type="region of interest" description="Disordered" evidence="15">
    <location>
        <begin position="720"/>
        <end position="741"/>
    </location>
</feature>
<dbReference type="Pfam" id="PF22777">
    <property type="entry name" value="VKGC_lumenal_dom"/>
    <property type="match status" value="1"/>
</dbReference>
<evidence type="ECO:0000256" key="13">
    <source>
        <dbReference type="ARBA" id="ARBA00032107"/>
    </source>
</evidence>
<dbReference type="Pfam" id="PF05090">
    <property type="entry name" value="HTTM"/>
    <property type="match status" value="1"/>
</dbReference>
<feature type="transmembrane region" description="Helical" evidence="16">
    <location>
        <begin position="142"/>
        <end position="158"/>
    </location>
</feature>
<dbReference type="OrthoDB" id="206689at2759"/>
<feature type="transmembrane region" description="Helical" evidence="16">
    <location>
        <begin position="178"/>
        <end position="197"/>
    </location>
</feature>
<keyword evidence="5" id="KW-0256">Endoplasmic reticulum</keyword>
<evidence type="ECO:0000256" key="15">
    <source>
        <dbReference type="SAM" id="MobiDB-lite"/>
    </source>
</evidence>
<sequence length="741" mass="87493">MKEKKERKVQTTNKPTFESLFGFSFDECKRWRSFVTLLCRPMDPASLGIMRIVFGLLMVIDIPQERGLGHADMRFQQNVCYFPFFNFLQPLPIQWMFIVYGFMWLGAFGIMIGFLYRLSCILFMVPYWYIFLLDKTSWNNHSYLYGLISVMFFLCDANRYWSVDGLLWKSCRNSHVPLWNYTVFRFQVFLVYFYAGIKKLDFDWMFGYSMTNLSKKWVFDPFRLIMTDDQIDLYIVHLGGLILDMFAGFLLFFDKTRPLAFFFVGSFHFMNSQMFSIGMFSYTMLATMLIYCYADWPRLLFSKCPQWMKIVLPSDDAIQTSSYCIYSKEDIKPDNRKKKESESKSKDPPLKKPPPTVPGYGHQIWTFIILLYIATQLFLPFSHGLTKGYNNWTNGLYGYSWDMMVHRWNTQHIRITYVDKKTGDVGYLAPDAFNNERHSRWSAHADMVKQYGTCLADRLKQYDLGDIELYFDIWKSLNQRFQQRMFDPRVNILEAEWHPFKRTSFVEPLLVDLSGWREKLDQIKDQLDNHTDVVFVADFPGLYLENFVQEDLSNTSITVLAGEILVELVDKKENYTLSVNQSMQLPPNEFHNVHTISEVPSCYMYLFVNTTDIDYEKNFTEYEQYFNMTKNCSDKCAEASSNFTKKFASDPYRDLYDQRIAKREERQQKIQLPAWSRFFKFISFKFDIFRRSFTLIGGAVKCMVLQQNFEEFLTSVYESESSAGNSPPEQGTSHAEISVDL</sequence>
<dbReference type="InterPro" id="IPR053934">
    <property type="entry name" value="HTTM_dom"/>
</dbReference>
<feature type="transmembrane region" description="Helical" evidence="16">
    <location>
        <begin position="97"/>
        <end position="130"/>
    </location>
</feature>
<keyword evidence="9" id="KW-1015">Disulfide bond</keyword>
<dbReference type="GO" id="GO:0019842">
    <property type="term" value="F:vitamin binding"/>
    <property type="evidence" value="ECO:0007669"/>
    <property type="project" value="TreeGrafter"/>
</dbReference>
<name>A0A6J8C8U5_MYTCO</name>
<evidence type="ECO:0000256" key="4">
    <source>
        <dbReference type="ARBA" id="ARBA00022692"/>
    </source>
</evidence>
<evidence type="ECO:0000256" key="10">
    <source>
        <dbReference type="ARBA" id="ARBA00023239"/>
    </source>
</evidence>
<evidence type="ECO:0000256" key="3">
    <source>
        <dbReference type="ARBA" id="ARBA00017054"/>
    </source>
</evidence>
<dbReference type="PANTHER" id="PTHR12639">
    <property type="entry name" value="VITAMIN K-DEPENDENT GAMMA-CARBOXYLASE"/>
    <property type="match status" value="1"/>
</dbReference>
<comment type="subcellular location">
    <subcellularLocation>
        <location evidence="1">Endoplasmic reticulum membrane</location>
        <topology evidence="1">Multi-pass membrane protein</topology>
    </subcellularLocation>
</comment>